<evidence type="ECO:0000313" key="3">
    <source>
        <dbReference type="Proteomes" id="UP000221165"/>
    </source>
</evidence>
<dbReference type="GO" id="GO:0008233">
    <property type="term" value="F:peptidase activity"/>
    <property type="evidence" value="ECO:0007669"/>
    <property type="project" value="UniProtKB-KW"/>
</dbReference>
<dbReference type="Proteomes" id="UP000221165">
    <property type="component" value="Unassembled WGS sequence"/>
</dbReference>
<dbReference type="OrthoDB" id="10259622at2759"/>
<organism evidence="2 3">
    <name type="scientific">Cystoisospora suis</name>
    <dbReference type="NCBI Taxonomy" id="483139"/>
    <lineage>
        <taxon>Eukaryota</taxon>
        <taxon>Sar</taxon>
        <taxon>Alveolata</taxon>
        <taxon>Apicomplexa</taxon>
        <taxon>Conoidasida</taxon>
        <taxon>Coccidia</taxon>
        <taxon>Eucoccidiorida</taxon>
        <taxon>Eimeriorina</taxon>
        <taxon>Sarcocystidae</taxon>
        <taxon>Cystoisospora</taxon>
    </lineage>
</organism>
<reference evidence="2 3" key="1">
    <citation type="journal article" date="2017" name="Int. J. Parasitol.">
        <title>The genome of the protozoan parasite Cystoisospora suis and a reverse vaccinology approach to identify vaccine candidates.</title>
        <authorList>
            <person name="Palmieri N."/>
            <person name="Shrestha A."/>
            <person name="Ruttkowski B."/>
            <person name="Beck T."/>
            <person name="Vogl C."/>
            <person name="Tomley F."/>
            <person name="Blake D.P."/>
            <person name="Joachim A."/>
        </authorList>
    </citation>
    <scope>NUCLEOTIDE SEQUENCE [LARGE SCALE GENOMIC DNA]</scope>
    <source>
        <strain evidence="2 3">Wien I</strain>
    </source>
</reference>
<feature type="region of interest" description="Disordered" evidence="1">
    <location>
        <begin position="169"/>
        <end position="219"/>
    </location>
</feature>
<keyword evidence="3" id="KW-1185">Reference proteome</keyword>
<feature type="compositionally biased region" description="Basic and acidic residues" evidence="1">
    <location>
        <begin position="208"/>
        <end position="219"/>
    </location>
</feature>
<feature type="region of interest" description="Disordered" evidence="1">
    <location>
        <begin position="517"/>
        <end position="557"/>
    </location>
</feature>
<dbReference type="GeneID" id="94427429"/>
<dbReference type="RefSeq" id="XP_067923807.1">
    <property type="nucleotide sequence ID" value="XM_068064218.1"/>
</dbReference>
<feature type="compositionally biased region" description="Basic and acidic residues" evidence="1">
    <location>
        <begin position="331"/>
        <end position="354"/>
    </location>
</feature>
<dbReference type="VEuPathDB" id="ToxoDB:CSUI_004023"/>
<dbReference type="AlphaFoldDB" id="A0A2C6KNR4"/>
<feature type="region of interest" description="Disordered" evidence="1">
    <location>
        <begin position="268"/>
        <end position="375"/>
    </location>
</feature>
<protein>
    <submittedName>
        <fullName evidence="2">Glycoprotease family protein</fullName>
    </submittedName>
</protein>
<keyword evidence="2" id="KW-0378">Hydrolase</keyword>
<keyword evidence="2" id="KW-0645">Protease</keyword>
<proteinExistence type="predicted"/>
<accession>A0A2C6KNR4</accession>
<gene>
    <name evidence="2" type="ORF">CSUI_004023</name>
</gene>
<feature type="non-terminal residue" evidence="2">
    <location>
        <position position="1"/>
    </location>
</feature>
<feature type="compositionally biased region" description="Basic and acidic residues" evidence="1">
    <location>
        <begin position="268"/>
        <end position="279"/>
    </location>
</feature>
<name>A0A2C6KNR4_9APIC</name>
<evidence type="ECO:0000313" key="2">
    <source>
        <dbReference type="EMBL" id="PHJ22130.1"/>
    </source>
</evidence>
<feature type="compositionally biased region" description="Basic and acidic residues" evidence="1">
    <location>
        <begin position="541"/>
        <end position="550"/>
    </location>
</feature>
<comment type="caution">
    <text evidence="2">The sequence shown here is derived from an EMBL/GenBank/DDBJ whole genome shotgun (WGS) entry which is preliminary data.</text>
</comment>
<dbReference type="EMBL" id="MIGC01001808">
    <property type="protein sequence ID" value="PHJ22130.1"/>
    <property type="molecule type" value="Genomic_DNA"/>
</dbReference>
<feature type="compositionally biased region" description="Polar residues" evidence="1">
    <location>
        <begin position="358"/>
        <end position="375"/>
    </location>
</feature>
<dbReference type="GO" id="GO:0006508">
    <property type="term" value="P:proteolysis"/>
    <property type="evidence" value="ECO:0007669"/>
    <property type="project" value="UniProtKB-KW"/>
</dbReference>
<sequence>VVRHIEDQLRKTLWLCEFIDELSPFTLAVTGGVSRNDFLRKRLLQLCRSREDSSVQRLEFRRLKNRLKNLTRRVRILPGFRHIGVAKPDRTKKTAARTENNAELRKIEATVDCSSGASPGEMLTDEGWEDRMRGILKKKVEAFDFDQYSRLRVGFHDLVSALQGHGNFSPKCDSPEAIETDKRSGEAEDCSTSRNKAMKRHKSQIADSGKKRSSHDGKGTIRFFFPDIPPGGDFSTVVPGQQAKRLTPFYLLPASSVEKSMFLDRAKNENHPASRRGDSEDVTSNVSRSHPPVLYSPLSTIEGSEEPEIASSRIEGNQFAGKGAVSSELPSHSDGDDRKAENMLHSDRKQDKRRAAFTHQQENRQGSYASSASVQQGLLGGDAEKREGSFSSEPEHTMKTFRQWNLLTTPKRLCNDNGVMIAWAAVYTLRAMERAAVCEHQFDDVSSFASHHALSSYRPCAEKNDKDLFLCHSEVRTGREHYVTTQSSPSCTTIEKTRTTAAPSRICAGKEDMMEMEGEAGARREGQTNEGQGCGEPPTGDEVRGKDNRKISGRFNLDSSQNGENFLLEGVDSAIQKDKGGMELLRGQQERYLERREEDLMVRGGQDENRVYCREKNEAKEDRCDLQNVAKNDTGKGADGEVFMGHNGLPILHLEKRKDSEELKVQGSDTAPIRAPNSTDTVEENFSLCSPTIRGKERKDDKALVIPKWLGGDSLCDDNILGKVELLILECILNQ</sequence>
<evidence type="ECO:0000256" key="1">
    <source>
        <dbReference type="SAM" id="MobiDB-lite"/>
    </source>
</evidence>